<protein>
    <recommendedName>
        <fullName evidence="5">Ubiquitin-like protease family profile domain-containing protein</fullName>
    </recommendedName>
</protein>
<comment type="caution">
    <text evidence="6">The sequence shown here is derived from an EMBL/GenBank/DDBJ whole genome shotgun (WGS) entry which is preliminary data.</text>
</comment>
<name>A0AAD6F4D0_9TELE</name>
<dbReference type="AlphaFoldDB" id="A0AAD6F4D0"/>
<dbReference type="Pfam" id="PF02902">
    <property type="entry name" value="Peptidase_C48"/>
    <property type="match status" value="1"/>
</dbReference>
<dbReference type="Proteomes" id="UP001219934">
    <property type="component" value="Unassembled WGS sequence"/>
</dbReference>
<keyword evidence="7" id="KW-1185">Reference proteome</keyword>
<dbReference type="SUPFAM" id="SSF54001">
    <property type="entry name" value="Cysteine proteinases"/>
    <property type="match status" value="1"/>
</dbReference>
<keyword evidence="3" id="KW-0378">Hydrolase</keyword>
<reference evidence="6" key="1">
    <citation type="submission" date="2022-11" db="EMBL/GenBank/DDBJ databases">
        <title>Chromosome-level genome of Pogonophryne albipinna.</title>
        <authorList>
            <person name="Jo E."/>
        </authorList>
    </citation>
    <scope>NUCLEOTIDE SEQUENCE</scope>
    <source>
        <strain evidence="6">SGF0006</strain>
        <tissue evidence="6">Muscle</tissue>
    </source>
</reference>
<proteinExistence type="inferred from homology"/>
<dbReference type="Gene3D" id="3.40.395.10">
    <property type="entry name" value="Adenoviral Proteinase, Chain A"/>
    <property type="match status" value="1"/>
</dbReference>
<organism evidence="6 7">
    <name type="scientific">Pogonophryne albipinna</name>
    <dbReference type="NCBI Taxonomy" id="1090488"/>
    <lineage>
        <taxon>Eukaryota</taxon>
        <taxon>Metazoa</taxon>
        <taxon>Chordata</taxon>
        <taxon>Craniata</taxon>
        <taxon>Vertebrata</taxon>
        <taxon>Euteleostomi</taxon>
        <taxon>Actinopterygii</taxon>
        <taxon>Neopterygii</taxon>
        <taxon>Teleostei</taxon>
        <taxon>Neoteleostei</taxon>
        <taxon>Acanthomorphata</taxon>
        <taxon>Eupercaria</taxon>
        <taxon>Perciformes</taxon>
        <taxon>Notothenioidei</taxon>
        <taxon>Pogonophryne</taxon>
    </lineage>
</organism>
<dbReference type="InterPro" id="IPR003653">
    <property type="entry name" value="Peptidase_C48_C"/>
</dbReference>
<gene>
    <name evidence="6" type="ORF">JOQ06_024630</name>
</gene>
<dbReference type="GO" id="GO:0006508">
    <property type="term" value="P:proteolysis"/>
    <property type="evidence" value="ECO:0007669"/>
    <property type="project" value="UniProtKB-KW"/>
</dbReference>
<feature type="domain" description="Ubiquitin-like protease family profile" evidence="5">
    <location>
        <begin position="235"/>
        <end position="348"/>
    </location>
</feature>
<evidence type="ECO:0000256" key="2">
    <source>
        <dbReference type="ARBA" id="ARBA00022670"/>
    </source>
</evidence>
<keyword evidence="2" id="KW-0645">Protease</keyword>
<evidence type="ECO:0000259" key="5">
    <source>
        <dbReference type="Pfam" id="PF02902"/>
    </source>
</evidence>
<feature type="region of interest" description="Disordered" evidence="4">
    <location>
        <begin position="39"/>
        <end position="58"/>
    </location>
</feature>
<evidence type="ECO:0000256" key="3">
    <source>
        <dbReference type="ARBA" id="ARBA00022801"/>
    </source>
</evidence>
<evidence type="ECO:0000256" key="4">
    <source>
        <dbReference type="SAM" id="MobiDB-lite"/>
    </source>
</evidence>
<accession>A0AAD6F4D0</accession>
<dbReference type="InterPro" id="IPR038765">
    <property type="entry name" value="Papain-like_cys_pep_sf"/>
</dbReference>
<feature type="non-terminal residue" evidence="6">
    <location>
        <position position="369"/>
    </location>
</feature>
<dbReference type="EMBL" id="JAPTMU010000199">
    <property type="protein sequence ID" value="KAJ4920397.1"/>
    <property type="molecule type" value="Genomic_DNA"/>
</dbReference>
<evidence type="ECO:0000313" key="6">
    <source>
        <dbReference type="EMBL" id="KAJ4920397.1"/>
    </source>
</evidence>
<feature type="region of interest" description="Disordered" evidence="4">
    <location>
        <begin position="1"/>
        <end position="22"/>
    </location>
</feature>
<dbReference type="GO" id="GO:0008234">
    <property type="term" value="F:cysteine-type peptidase activity"/>
    <property type="evidence" value="ECO:0007669"/>
    <property type="project" value="InterPro"/>
</dbReference>
<evidence type="ECO:0000313" key="7">
    <source>
        <dbReference type="Proteomes" id="UP001219934"/>
    </source>
</evidence>
<evidence type="ECO:0000256" key="1">
    <source>
        <dbReference type="ARBA" id="ARBA00005234"/>
    </source>
</evidence>
<comment type="similarity">
    <text evidence="1">Belongs to the peptidase C48 family.</text>
</comment>
<sequence>MKVKEETSRYRKIPPMPKHVHPNVHQSLDFLQQLIAKGNNPTLENGDIDSESQSGWEEEEQKRAHTIVGRSPYTQCFQEAFQEAQAAIGEAEEDEDGHQPNRYHCPKILKVLLGNYMGIFPLWSGAMLGDLRRYARDKTLDPDTSETKTLWEQGQTELVVSVIKSQDQCVNLRYSELMTLRLRPEELICGEVIEAYMRATLNQYDPAHRIFQIDHYTNGVILGGSREQMSRHLMRNVNLDTFDAAVSFVNVNNNHWRFVYLHVPSRSLFVMDPAAAEQDLHLSTTAVQCYNHYFRMRQNLYGKQVWGSLKWKAATIPHTVQQDTTSCGVFVMQMAKEAIQSFPAIPSFNMKNSPRDMCCLREEMAEELL</sequence>